<evidence type="ECO:0000256" key="1">
    <source>
        <dbReference type="SAM" id="MobiDB-lite"/>
    </source>
</evidence>
<feature type="compositionally biased region" description="Low complexity" evidence="1">
    <location>
        <begin position="42"/>
        <end position="65"/>
    </location>
</feature>
<feature type="compositionally biased region" description="Acidic residues" evidence="1">
    <location>
        <begin position="364"/>
        <end position="375"/>
    </location>
</feature>
<organism evidence="2 3">
    <name type="scientific">Dunaliella salina</name>
    <name type="common">Green alga</name>
    <name type="synonym">Protococcus salinus</name>
    <dbReference type="NCBI Taxonomy" id="3046"/>
    <lineage>
        <taxon>Eukaryota</taxon>
        <taxon>Viridiplantae</taxon>
        <taxon>Chlorophyta</taxon>
        <taxon>core chlorophytes</taxon>
        <taxon>Chlorophyceae</taxon>
        <taxon>CS clade</taxon>
        <taxon>Chlamydomonadales</taxon>
        <taxon>Dunaliellaceae</taxon>
        <taxon>Dunaliella</taxon>
    </lineage>
</organism>
<feature type="region of interest" description="Disordered" evidence="1">
    <location>
        <begin position="217"/>
        <end position="248"/>
    </location>
</feature>
<evidence type="ECO:0000313" key="3">
    <source>
        <dbReference type="Proteomes" id="UP000815325"/>
    </source>
</evidence>
<feature type="region of interest" description="Disordered" evidence="1">
    <location>
        <begin position="42"/>
        <end position="114"/>
    </location>
</feature>
<protein>
    <submittedName>
        <fullName evidence="2">Uncharacterized protein</fullName>
    </submittedName>
</protein>
<gene>
    <name evidence="2" type="ORF">DUNSADRAFT_6284</name>
</gene>
<feature type="compositionally biased region" description="Acidic residues" evidence="1">
    <location>
        <begin position="382"/>
        <end position="407"/>
    </location>
</feature>
<proteinExistence type="predicted"/>
<accession>A0ABQ7FUT2</accession>
<dbReference type="Proteomes" id="UP000815325">
    <property type="component" value="Unassembled WGS sequence"/>
</dbReference>
<feature type="compositionally biased region" description="Polar residues" evidence="1">
    <location>
        <begin position="88"/>
        <end position="106"/>
    </location>
</feature>
<evidence type="ECO:0000313" key="2">
    <source>
        <dbReference type="EMBL" id="KAF5825866.1"/>
    </source>
</evidence>
<name>A0ABQ7FUT2_DUNSA</name>
<sequence length="426" mass="43722">MSNFESCTCASLPWHCRPFHPRRLFDFFQKYWVLQEPDWSEAMGETEPGPAAAAAASSETTSPSPISLAPTDFHPVAEQQPPHCLSLPGSTAEQPSGQHQQASASTNHHHELSTSAGVAAPPIHRDAEPAVAAASATSACAHRHHEPCTSAGAAAYPPVQQDAEPAVAAARAAAAQLAEAAQQVARAAEGLASAWVSRSSTSPCCAKGCCLPGSTHGAQQAAPGMQSPPAPCSTAPSHPYPAPTPSPQVDVCSPQLSCSPGAQPFPSPSGVVAWQARQQAAADLGAAAAAATAAGARATSASFEAMRIVVDRLALSAALQACLCTDAEAHALRQQQHLGGCGGDGRLLDPFKPWPSLQDLLDAGSEEDSEEDESQGEGLSAVEEDGGEGSESEPEPDSANEDEDEEVPTGVANAHRSVIELQQVGT</sequence>
<dbReference type="EMBL" id="MU071790">
    <property type="protein sequence ID" value="KAF5825866.1"/>
    <property type="molecule type" value="Genomic_DNA"/>
</dbReference>
<reference evidence="2" key="1">
    <citation type="submission" date="2017-08" db="EMBL/GenBank/DDBJ databases">
        <authorList>
            <person name="Polle J.E."/>
            <person name="Barry K."/>
            <person name="Cushman J."/>
            <person name="Schmutz J."/>
            <person name="Tran D."/>
            <person name="Hathwaick L.T."/>
            <person name="Yim W.C."/>
            <person name="Jenkins J."/>
            <person name="Mckie-Krisberg Z.M."/>
            <person name="Prochnik S."/>
            <person name="Lindquist E."/>
            <person name="Dockter R.B."/>
            <person name="Adam C."/>
            <person name="Molina H."/>
            <person name="Bunkerborg J."/>
            <person name="Jin E."/>
            <person name="Buchheim M."/>
            <person name="Magnuson J."/>
        </authorList>
    </citation>
    <scope>NUCLEOTIDE SEQUENCE</scope>
    <source>
        <strain evidence="2">CCAP 19/18</strain>
    </source>
</reference>
<keyword evidence="3" id="KW-1185">Reference proteome</keyword>
<feature type="region of interest" description="Disordered" evidence="1">
    <location>
        <begin position="352"/>
        <end position="416"/>
    </location>
</feature>
<comment type="caution">
    <text evidence="2">The sequence shown here is derived from an EMBL/GenBank/DDBJ whole genome shotgun (WGS) entry which is preliminary data.</text>
</comment>